<sequence length="251" mass="29736">MAESTKVFSHYFEPHGLSRHHNMSRNDDGGVMENAAENLSIFTHPTRLSGKAKKRDFMYVQRLQEEFRNLSQNLIDESHKTYFFVWFKEYVRPNHIENEYLRSLFYGPLISVYAYPICFFFNGYTFHIVDRGSARLTMNSRVCISDQNTGGYYGRIREIIQVEYRTTPSKQEHNRYKLIDVNHRRQFKKYESFILATQATQVCYMSYSSTKKDKDDWLAVFKVKPRDVIELLDEGVITIPESNIPFQVEEI</sequence>
<organism evidence="2 3">
    <name type="scientific">Solanum pinnatisectum</name>
    <name type="common">tansyleaf nightshade</name>
    <dbReference type="NCBI Taxonomy" id="50273"/>
    <lineage>
        <taxon>Eukaryota</taxon>
        <taxon>Viridiplantae</taxon>
        <taxon>Streptophyta</taxon>
        <taxon>Embryophyta</taxon>
        <taxon>Tracheophyta</taxon>
        <taxon>Spermatophyta</taxon>
        <taxon>Magnoliopsida</taxon>
        <taxon>eudicotyledons</taxon>
        <taxon>Gunneridae</taxon>
        <taxon>Pentapetalae</taxon>
        <taxon>asterids</taxon>
        <taxon>lamiids</taxon>
        <taxon>Solanales</taxon>
        <taxon>Solanaceae</taxon>
        <taxon>Solanoideae</taxon>
        <taxon>Solaneae</taxon>
        <taxon>Solanum</taxon>
    </lineage>
</organism>
<comment type="caution">
    <text evidence="2">The sequence shown here is derived from an EMBL/GenBank/DDBJ whole genome shotgun (WGS) entry which is preliminary data.</text>
</comment>
<evidence type="ECO:0000313" key="3">
    <source>
        <dbReference type="Proteomes" id="UP001311915"/>
    </source>
</evidence>
<dbReference type="EMBL" id="JAWPEI010000061">
    <property type="protein sequence ID" value="KAK4706640.1"/>
    <property type="molecule type" value="Genomic_DNA"/>
</dbReference>
<name>A0AAV9K207_9SOLN</name>
<gene>
    <name evidence="2" type="ORF">R3W88_033810</name>
</gene>
<feature type="domain" description="DUF4216" evidence="1">
    <location>
        <begin position="171"/>
        <end position="220"/>
    </location>
</feature>
<evidence type="ECO:0000313" key="2">
    <source>
        <dbReference type="EMBL" id="KAK4706640.1"/>
    </source>
</evidence>
<proteinExistence type="predicted"/>
<dbReference type="Pfam" id="PF13952">
    <property type="entry name" value="DUF4216"/>
    <property type="match status" value="1"/>
</dbReference>
<dbReference type="Proteomes" id="UP001311915">
    <property type="component" value="Unassembled WGS sequence"/>
</dbReference>
<dbReference type="AlphaFoldDB" id="A0AAV9K207"/>
<keyword evidence="3" id="KW-1185">Reference proteome</keyword>
<dbReference type="InterPro" id="IPR025312">
    <property type="entry name" value="DUF4216"/>
</dbReference>
<evidence type="ECO:0000259" key="1">
    <source>
        <dbReference type="Pfam" id="PF13952"/>
    </source>
</evidence>
<reference evidence="2 3" key="1">
    <citation type="submission" date="2023-10" db="EMBL/GenBank/DDBJ databases">
        <title>Genome-Wide Identification Analysis in wild type Solanum Pinnatisectum Reveals Some Genes Defensing Phytophthora Infestans.</title>
        <authorList>
            <person name="Sun C."/>
        </authorList>
    </citation>
    <scope>NUCLEOTIDE SEQUENCE [LARGE SCALE GENOMIC DNA]</scope>
    <source>
        <strain evidence="2">LQN</strain>
        <tissue evidence="2">Leaf</tissue>
    </source>
</reference>
<dbReference type="PANTHER" id="PTHR48258:SF4">
    <property type="entry name" value="DUF4216 DOMAIN-CONTAINING PROTEIN"/>
    <property type="match status" value="1"/>
</dbReference>
<protein>
    <recommendedName>
        <fullName evidence="1">DUF4216 domain-containing protein</fullName>
    </recommendedName>
</protein>
<accession>A0AAV9K207</accession>
<dbReference type="PANTHER" id="PTHR48258">
    <property type="entry name" value="DUF4218 DOMAIN-CONTAINING PROTEIN-RELATED"/>
    <property type="match status" value="1"/>
</dbReference>